<dbReference type="OrthoDB" id="7838899at2"/>
<feature type="chain" id="PRO_5020921053" evidence="2">
    <location>
        <begin position="19"/>
        <end position="221"/>
    </location>
</feature>
<reference evidence="3 4" key="1">
    <citation type="submission" date="2019-03" db="EMBL/GenBank/DDBJ databases">
        <title>Rhodobacteraceae bacterium SM1902, a new member of the family Rhodobacteraceae isolated from Yantai.</title>
        <authorList>
            <person name="Sun Y."/>
        </authorList>
    </citation>
    <scope>NUCLEOTIDE SEQUENCE [LARGE SCALE GENOMIC DNA]</scope>
    <source>
        <strain evidence="3 4">SM1902</strain>
    </source>
</reference>
<dbReference type="InterPro" id="IPR022472">
    <property type="entry name" value="VPLPA-CTERM"/>
</dbReference>
<evidence type="ECO:0000313" key="4">
    <source>
        <dbReference type="Proteomes" id="UP000294562"/>
    </source>
</evidence>
<keyword evidence="1" id="KW-1133">Transmembrane helix</keyword>
<accession>A0A4R6B2Q5</accession>
<protein>
    <submittedName>
        <fullName evidence="3">VPLPA-CTERM sorting domain-containing protein</fullName>
    </submittedName>
</protein>
<keyword evidence="1" id="KW-0812">Transmembrane</keyword>
<feature type="transmembrane region" description="Helical" evidence="1">
    <location>
        <begin position="196"/>
        <end position="215"/>
    </location>
</feature>
<comment type="caution">
    <text evidence="3">The sequence shown here is derived from an EMBL/GenBank/DDBJ whole genome shotgun (WGS) entry which is preliminary data.</text>
</comment>
<organism evidence="3 4">
    <name type="scientific">Meridianimarinicoccus aquatilis</name>
    <dbReference type="NCBI Taxonomy" id="2552766"/>
    <lineage>
        <taxon>Bacteria</taxon>
        <taxon>Pseudomonadati</taxon>
        <taxon>Pseudomonadota</taxon>
        <taxon>Alphaproteobacteria</taxon>
        <taxon>Rhodobacterales</taxon>
        <taxon>Paracoccaceae</taxon>
        <taxon>Meridianimarinicoccus</taxon>
    </lineage>
</organism>
<proteinExistence type="predicted"/>
<dbReference type="NCBIfam" id="TIGR03370">
    <property type="entry name" value="VPLPA-CTERM"/>
    <property type="match status" value="1"/>
</dbReference>
<sequence length="221" mass="22290">MKRAILVIPFLFASAAQAVVVSDNSIVGDTVNDFNGLSSGNVAGTISQTGATYGEAFAGQTVSTATFDTLTGTPTAPLTLTSAATTANNIGIYTSGSQTIYGDVSGQIGEGALSILFSTVTDVFGLEVVGANSGTFTVAFFDTVGSLLDSITQTATNGFFGFRSSSADIAGVSITNNDPAGIAYDNVTFNSNVSSVPLPAALPLMVAGLGALAFARRRAVK</sequence>
<feature type="signal peptide" evidence="2">
    <location>
        <begin position="1"/>
        <end position="18"/>
    </location>
</feature>
<keyword evidence="4" id="KW-1185">Reference proteome</keyword>
<keyword evidence="1" id="KW-0472">Membrane</keyword>
<dbReference type="EMBL" id="SMZO01000003">
    <property type="protein sequence ID" value="TDL91037.1"/>
    <property type="molecule type" value="Genomic_DNA"/>
</dbReference>
<dbReference type="RefSeq" id="WP_133341191.1">
    <property type="nucleotide sequence ID" value="NZ_SMZO01000003.1"/>
</dbReference>
<evidence type="ECO:0000256" key="1">
    <source>
        <dbReference type="SAM" id="Phobius"/>
    </source>
</evidence>
<evidence type="ECO:0000313" key="3">
    <source>
        <dbReference type="EMBL" id="TDL91037.1"/>
    </source>
</evidence>
<dbReference type="Proteomes" id="UP000294562">
    <property type="component" value="Unassembled WGS sequence"/>
</dbReference>
<evidence type="ECO:0000256" key="2">
    <source>
        <dbReference type="SAM" id="SignalP"/>
    </source>
</evidence>
<dbReference type="AlphaFoldDB" id="A0A4R6B2Q5"/>
<keyword evidence="2" id="KW-0732">Signal</keyword>
<name>A0A4R6B2Q5_9RHOB</name>
<gene>
    <name evidence="3" type="ORF">E2L05_01825</name>
</gene>